<feature type="chain" id="PRO_5011703098" evidence="1">
    <location>
        <begin position="22"/>
        <end position="404"/>
    </location>
</feature>
<dbReference type="Pfam" id="PF13372">
    <property type="entry name" value="Alginate_exp"/>
    <property type="match status" value="1"/>
</dbReference>
<name>A0A1H7LDR7_9SPHN</name>
<dbReference type="STRING" id="1855283.SAMN05216382_1215"/>
<dbReference type="Proteomes" id="UP000199214">
    <property type="component" value="Unassembled WGS sequence"/>
</dbReference>
<feature type="domain" description="Alginate export" evidence="2">
    <location>
        <begin position="25"/>
        <end position="284"/>
    </location>
</feature>
<dbReference type="InterPro" id="IPR025388">
    <property type="entry name" value="Alginate_export_dom"/>
</dbReference>
<reference evidence="4" key="1">
    <citation type="submission" date="2016-10" db="EMBL/GenBank/DDBJ databases">
        <authorList>
            <person name="Varghese N."/>
            <person name="Submissions S."/>
        </authorList>
    </citation>
    <scope>NUCLEOTIDE SEQUENCE [LARGE SCALE GENOMIC DNA]</scope>
    <source>
        <strain evidence="4">JS21-1</strain>
    </source>
</reference>
<protein>
    <submittedName>
        <fullName evidence="3">Alginate export</fullName>
    </submittedName>
</protein>
<dbReference type="Gene3D" id="2.40.160.10">
    <property type="entry name" value="Porin"/>
    <property type="match status" value="1"/>
</dbReference>
<evidence type="ECO:0000256" key="1">
    <source>
        <dbReference type="SAM" id="SignalP"/>
    </source>
</evidence>
<gene>
    <name evidence="3" type="ORF">SAMN05216382_1215</name>
</gene>
<accession>A0A1H7LDR7</accession>
<keyword evidence="1" id="KW-0732">Signal</keyword>
<dbReference type="RefSeq" id="WP_093005070.1">
    <property type="nucleotide sequence ID" value="NZ_FNZZ01000002.1"/>
</dbReference>
<keyword evidence="4" id="KW-1185">Reference proteome</keyword>
<dbReference type="InterPro" id="IPR023614">
    <property type="entry name" value="Porin_dom_sf"/>
</dbReference>
<dbReference type="OrthoDB" id="9767539at2"/>
<evidence type="ECO:0000259" key="2">
    <source>
        <dbReference type="Pfam" id="PF13372"/>
    </source>
</evidence>
<sequence length="404" mass="43893">MQRYLLSALATSLAVAGSAAAQTVTLESLAEARLRYEGVEQDGLPRRSDAVTLRARAGVEARYDRLSALIESEGTLAIGTAYFDGLEGDTGRPTIADPQNIELNRAQLSYAVPDRITVTAGRQYLALLDQRFVGAAKFRQNAQTFDAARVQATLAPKLTLDLSYVWNVRPINGIDGRGARPRSIGGDSVFALLGYASPVGMLTGFAYLIDAEEAAYQGYRLSSQTYGMRLAGKRALGGGYAVDYALSYAHQSNYARNPNDYAADYWLAEAKLSRKAVVATLGYEVLGADDGRALTSVQTPYGSVFGFQGWADKFTTTPADGVRDLYAGLGARWATLGRVRNVELSAFAHHYDSDRLVRSYGDEINLLASAEVGGVTWSARYADYFADRFATDTRKVWLTAEWAL</sequence>
<dbReference type="AlphaFoldDB" id="A0A1H7LDR7"/>
<feature type="signal peptide" evidence="1">
    <location>
        <begin position="1"/>
        <end position="21"/>
    </location>
</feature>
<evidence type="ECO:0000313" key="3">
    <source>
        <dbReference type="EMBL" id="SEK96966.1"/>
    </source>
</evidence>
<dbReference type="EMBL" id="FNZZ01000002">
    <property type="protein sequence ID" value="SEK96966.1"/>
    <property type="molecule type" value="Genomic_DNA"/>
</dbReference>
<organism evidence="3 4">
    <name type="scientific">Sphingomonas palmae</name>
    <dbReference type="NCBI Taxonomy" id="1855283"/>
    <lineage>
        <taxon>Bacteria</taxon>
        <taxon>Pseudomonadati</taxon>
        <taxon>Pseudomonadota</taxon>
        <taxon>Alphaproteobacteria</taxon>
        <taxon>Sphingomonadales</taxon>
        <taxon>Sphingomonadaceae</taxon>
        <taxon>Sphingomonas</taxon>
    </lineage>
</organism>
<evidence type="ECO:0000313" key="4">
    <source>
        <dbReference type="Proteomes" id="UP000199214"/>
    </source>
</evidence>
<proteinExistence type="predicted"/>